<evidence type="ECO:0000256" key="3">
    <source>
        <dbReference type="ARBA" id="ARBA00022964"/>
    </source>
</evidence>
<proteinExistence type="inferred from homology"/>
<accession>A0ABR3P1J6</accession>
<dbReference type="InterPro" id="IPR051178">
    <property type="entry name" value="TfdA_dioxygenase"/>
</dbReference>
<comment type="caution">
    <text evidence="7">The sequence shown here is derived from an EMBL/GenBank/DDBJ whole genome shotgun (WGS) entry which is preliminary data.</text>
</comment>
<keyword evidence="4" id="KW-0560">Oxidoreductase</keyword>
<dbReference type="GeneID" id="95973742"/>
<protein>
    <recommendedName>
        <fullName evidence="6">TauD/TfdA-like domain-containing protein</fullName>
    </recommendedName>
</protein>
<dbReference type="PANTHER" id="PTHR43779">
    <property type="entry name" value="DIOXYGENASE RV0097-RELATED"/>
    <property type="match status" value="1"/>
</dbReference>
<organism evidence="7 8">
    <name type="scientific">Neodothiora populina</name>
    <dbReference type="NCBI Taxonomy" id="2781224"/>
    <lineage>
        <taxon>Eukaryota</taxon>
        <taxon>Fungi</taxon>
        <taxon>Dikarya</taxon>
        <taxon>Ascomycota</taxon>
        <taxon>Pezizomycotina</taxon>
        <taxon>Dothideomycetes</taxon>
        <taxon>Dothideomycetidae</taxon>
        <taxon>Dothideales</taxon>
        <taxon>Dothioraceae</taxon>
        <taxon>Neodothiora</taxon>
    </lineage>
</organism>
<keyword evidence="2" id="KW-0479">Metal-binding</keyword>
<keyword evidence="5" id="KW-0408">Iron</keyword>
<keyword evidence="3" id="KW-0223">Dioxygenase</keyword>
<name>A0ABR3P1J6_9PEZI</name>
<dbReference type="Gene3D" id="3.60.130.10">
    <property type="entry name" value="Clavaminate synthase-like"/>
    <property type="match status" value="1"/>
</dbReference>
<evidence type="ECO:0000256" key="1">
    <source>
        <dbReference type="ARBA" id="ARBA00005896"/>
    </source>
</evidence>
<dbReference type="Pfam" id="PF02668">
    <property type="entry name" value="TauD"/>
    <property type="match status" value="1"/>
</dbReference>
<evidence type="ECO:0000256" key="2">
    <source>
        <dbReference type="ARBA" id="ARBA00022723"/>
    </source>
</evidence>
<evidence type="ECO:0000256" key="4">
    <source>
        <dbReference type="ARBA" id="ARBA00023002"/>
    </source>
</evidence>
<keyword evidence="8" id="KW-1185">Reference proteome</keyword>
<evidence type="ECO:0000313" key="8">
    <source>
        <dbReference type="Proteomes" id="UP001562354"/>
    </source>
</evidence>
<reference evidence="7 8" key="1">
    <citation type="submission" date="2024-07" db="EMBL/GenBank/DDBJ databases">
        <title>Draft sequence of the Neodothiora populina.</title>
        <authorList>
            <person name="Drown D.D."/>
            <person name="Schuette U.S."/>
            <person name="Buechlein A.B."/>
            <person name="Rusch D.R."/>
            <person name="Winton L.W."/>
            <person name="Adams G.A."/>
        </authorList>
    </citation>
    <scope>NUCLEOTIDE SEQUENCE [LARGE SCALE GENOMIC DNA]</scope>
    <source>
        <strain evidence="7 8">CPC 39397</strain>
    </source>
</reference>
<evidence type="ECO:0000256" key="5">
    <source>
        <dbReference type="ARBA" id="ARBA00023004"/>
    </source>
</evidence>
<dbReference type="InterPro" id="IPR042098">
    <property type="entry name" value="TauD-like_sf"/>
</dbReference>
<dbReference type="SUPFAM" id="SSF51197">
    <property type="entry name" value="Clavaminate synthase-like"/>
    <property type="match status" value="1"/>
</dbReference>
<sequence>MPHSMPALTVTEMHPSFAAEISGVDFSHELDQDVWDGILMAITKYGVLVFRDTCLDDASHVHFASMFGDLDDVTPYTKLGKKHRLSTNYLFDVSNLNEDGSVSELTSHRAAMNKGNTLFHVDSSFNPRRGSYSLLRAAELPPKGTGGNTEFANARSAFEDLPEELKSELLEHDYIAAHSLYHSRKTAAPEFLADVEPTDHPMSRHRLVQRHEPSGRMNLYIASHVHHIEGVSAEKSAELIRTLYAHACQPKYTVSIEWKNNGDLIVWDNTCVMHRATGGSFEGKYKRDMRRATVHDGSVHAWGLNEKSDNRQGFP</sequence>
<evidence type="ECO:0000259" key="6">
    <source>
        <dbReference type="Pfam" id="PF02668"/>
    </source>
</evidence>
<dbReference type="PANTHER" id="PTHR43779:SF3">
    <property type="entry name" value="(3R)-3-[(CARBOXYMETHYL)AMINO]FATTY ACID OXYGENASE_DECARBOXYLASE"/>
    <property type="match status" value="1"/>
</dbReference>
<dbReference type="InterPro" id="IPR003819">
    <property type="entry name" value="TauD/TfdA-like"/>
</dbReference>
<dbReference type="Proteomes" id="UP001562354">
    <property type="component" value="Unassembled WGS sequence"/>
</dbReference>
<dbReference type="EMBL" id="JBFMKM010000018">
    <property type="protein sequence ID" value="KAL1296531.1"/>
    <property type="molecule type" value="Genomic_DNA"/>
</dbReference>
<gene>
    <name evidence="7" type="ORF">AAFC00_000039</name>
</gene>
<comment type="similarity">
    <text evidence="1">Belongs to the TfdA dioxygenase family.</text>
</comment>
<feature type="domain" description="TauD/TfdA-like" evidence="6">
    <location>
        <begin position="10"/>
        <end position="293"/>
    </location>
</feature>
<evidence type="ECO:0000313" key="7">
    <source>
        <dbReference type="EMBL" id="KAL1296531.1"/>
    </source>
</evidence>
<dbReference type="RefSeq" id="XP_069196213.1">
    <property type="nucleotide sequence ID" value="XM_069343806.1"/>
</dbReference>